<evidence type="ECO:0000256" key="1">
    <source>
        <dbReference type="ARBA" id="ARBA00008452"/>
    </source>
</evidence>
<accession>A0ABT5U111</accession>
<dbReference type="Gene3D" id="3.20.20.80">
    <property type="entry name" value="Glycosidases"/>
    <property type="match status" value="1"/>
</dbReference>
<dbReference type="SUPFAM" id="SSF51445">
    <property type="entry name" value="(Trans)glycosidases"/>
    <property type="match status" value="1"/>
</dbReference>
<comment type="similarity">
    <text evidence="1">Belongs to the glycosyl hydrolase 13 family. Sucrose phosphorylase subfamily.</text>
</comment>
<organism evidence="2 3">
    <name type="scientific">Georgenia halotolerans</name>
    <dbReference type="NCBI Taxonomy" id="3028317"/>
    <lineage>
        <taxon>Bacteria</taxon>
        <taxon>Bacillati</taxon>
        <taxon>Actinomycetota</taxon>
        <taxon>Actinomycetes</taxon>
        <taxon>Micrococcales</taxon>
        <taxon>Bogoriellaceae</taxon>
        <taxon>Georgenia</taxon>
    </lineage>
</organism>
<dbReference type="EMBL" id="JARACI010001041">
    <property type="protein sequence ID" value="MDD9207085.1"/>
    <property type="molecule type" value="Genomic_DNA"/>
</dbReference>
<dbReference type="PANTHER" id="PTHR38784:SF1">
    <property type="entry name" value="SUCROSE PHOSPHORYLASE"/>
    <property type="match status" value="1"/>
</dbReference>
<dbReference type="InterPro" id="IPR017853">
    <property type="entry name" value="GH"/>
</dbReference>
<comment type="caution">
    <text evidence="2">The sequence shown here is derived from an EMBL/GenBank/DDBJ whole genome shotgun (WGS) entry which is preliminary data.</text>
</comment>
<gene>
    <name evidence="2" type="ORF">PU560_11515</name>
</gene>
<protein>
    <submittedName>
        <fullName evidence="2">Sucrose phosphorylase</fullName>
    </submittedName>
</protein>
<sequence length="342" mass="37231">TFLPSQVDLDVRHPAARAYLEGILWTMRRAGVRTVRLDAVGYAVKTAGTDSFMTPDTLAFVAEITALAHRVGLEVLVEVHAHHSHQQRIAELVDLVYDFALPPLLLHSVGTGTLDRLVRWLEIRPRNAVTVLDTHDGIGVIDAGPADDLPGLLDGEEMAAVFRRAEEATGGVSAEASQPVAWATLPHQVNSTFYSVLGQDDETYVAARAVQLFLPGVPQVYYVGLLAGSNDVERWRRTDVGREINRHGYTPEEIATALRRDVVRAQLALVRLRAEHPAFDGEHSAHRRSERELVLAWRAGEHHAELVLSVTAGSARVAVSWSTPAGTRTAVSVPELAGGIEG</sequence>
<reference evidence="2" key="1">
    <citation type="submission" date="2023-02" db="EMBL/GenBank/DDBJ databases">
        <title>Georgenia sp.10Sc9-8, isolated from a soil sample collected from the Taklamakan desert.</title>
        <authorList>
            <person name="Liu S."/>
        </authorList>
    </citation>
    <scope>NUCLEOTIDE SEQUENCE</scope>
    <source>
        <strain evidence="2">10Sc9-8</strain>
    </source>
</reference>
<dbReference type="PANTHER" id="PTHR38784">
    <property type="entry name" value="SUCROSE PHOSPHORYLASE"/>
    <property type="match status" value="1"/>
</dbReference>
<feature type="non-terminal residue" evidence="2">
    <location>
        <position position="1"/>
    </location>
</feature>
<evidence type="ECO:0000313" key="2">
    <source>
        <dbReference type="EMBL" id="MDD9207085.1"/>
    </source>
</evidence>
<proteinExistence type="inferred from homology"/>
<name>A0ABT5U111_9MICO</name>
<dbReference type="Proteomes" id="UP001165561">
    <property type="component" value="Unassembled WGS sequence"/>
</dbReference>
<evidence type="ECO:0000313" key="3">
    <source>
        <dbReference type="Proteomes" id="UP001165561"/>
    </source>
</evidence>
<keyword evidence="3" id="KW-1185">Reference proteome</keyword>